<comment type="caution">
    <text evidence="1">The sequence shown here is derived from an EMBL/GenBank/DDBJ whole genome shotgun (WGS) entry which is preliminary data.</text>
</comment>
<accession>A0A718RNY8</accession>
<dbReference type="EMBL" id="DAAPLT010000007">
    <property type="protein sequence ID" value="HAD6716172.1"/>
    <property type="molecule type" value="Genomic_DNA"/>
</dbReference>
<dbReference type="AlphaFoldDB" id="A0A718RNY8"/>
<sequence length="124" mass="13343">MDVYSLKTSTDVFIWLSHLEGDLLCIRASQNAGLYPPYDDKAEEPEFECAVFNCGLACGEFIDGLEAGTIAPLTAAGKVLLDTLNDMGQALCGTVWEQALNRGAFDAWADRAICAAGADGWIYN</sequence>
<organism evidence="1">
    <name type="scientific">Salmonella typhimurium (strain SL1344)</name>
    <dbReference type="NCBI Taxonomy" id="216597"/>
    <lineage>
        <taxon>Bacteria</taxon>
        <taxon>Pseudomonadati</taxon>
        <taxon>Pseudomonadota</taxon>
        <taxon>Gammaproteobacteria</taxon>
        <taxon>Enterobacterales</taxon>
        <taxon>Enterobacteriaceae</taxon>
        <taxon>Salmonella</taxon>
    </lineage>
</organism>
<gene>
    <name evidence="1" type="ORF">G1X19_11015</name>
</gene>
<evidence type="ECO:0000313" key="1">
    <source>
        <dbReference type="EMBL" id="HAD6716172.1"/>
    </source>
</evidence>
<reference evidence="1" key="2">
    <citation type="submission" date="2019-01" db="EMBL/GenBank/DDBJ databases">
        <authorList>
            <consortium name="NCBI Pathogen Detection Project"/>
        </authorList>
    </citation>
    <scope>NUCLEOTIDE SEQUENCE</scope>
    <source>
        <strain evidence="1">SL1344</strain>
    </source>
</reference>
<proteinExistence type="predicted"/>
<name>A0A718RNY8_SALTS</name>
<protein>
    <submittedName>
        <fullName evidence="1">Uncharacterized protein</fullName>
    </submittedName>
</protein>
<reference evidence="1" key="1">
    <citation type="journal article" date="2018" name="Genome Biol.">
        <title>SKESA: strategic k-mer extension for scrupulous assemblies.</title>
        <authorList>
            <person name="Souvorov A."/>
            <person name="Agarwala R."/>
            <person name="Lipman D.J."/>
        </authorList>
    </citation>
    <scope>NUCLEOTIDE SEQUENCE</scope>
    <source>
        <strain evidence="1">SL1344</strain>
    </source>
</reference>